<keyword evidence="3" id="KW-1185">Reference proteome</keyword>
<feature type="compositionally biased region" description="Basic residues" evidence="1">
    <location>
        <begin position="12"/>
        <end position="22"/>
    </location>
</feature>
<protein>
    <submittedName>
        <fullName evidence="2">Neurofilament heavy polypeptide</fullName>
    </submittedName>
</protein>
<dbReference type="STRING" id="240159.A0A4V6ARE8"/>
<feature type="compositionally biased region" description="Polar residues" evidence="1">
    <location>
        <begin position="127"/>
        <end position="165"/>
    </location>
</feature>
<evidence type="ECO:0000313" key="2">
    <source>
        <dbReference type="EMBL" id="TKS80722.1"/>
    </source>
</evidence>
<dbReference type="Proteomes" id="UP000298787">
    <property type="component" value="Chromosome 13"/>
</dbReference>
<feature type="region of interest" description="Disordered" evidence="1">
    <location>
        <begin position="1"/>
        <end position="172"/>
    </location>
</feature>
<evidence type="ECO:0000256" key="1">
    <source>
        <dbReference type="SAM" id="MobiDB-lite"/>
    </source>
</evidence>
<feature type="region of interest" description="Disordered" evidence="1">
    <location>
        <begin position="261"/>
        <end position="287"/>
    </location>
</feature>
<dbReference type="Gene3D" id="1.10.287.950">
    <property type="entry name" value="Methyl-accepting chemotaxis protein"/>
    <property type="match status" value="1"/>
</dbReference>
<feature type="compositionally biased region" description="Low complexity" evidence="1">
    <location>
        <begin position="30"/>
        <end position="126"/>
    </location>
</feature>
<proteinExistence type="predicted"/>
<organism evidence="2 3">
    <name type="scientific">Collichthys lucidus</name>
    <name type="common">Big head croaker</name>
    <name type="synonym">Sciaena lucida</name>
    <dbReference type="NCBI Taxonomy" id="240159"/>
    <lineage>
        <taxon>Eukaryota</taxon>
        <taxon>Metazoa</taxon>
        <taxon>Chordata</taxon>
        <taxon>Craniata</taxon>
        <taxon>Vertebrata</taxon>
        <taxon>Euteleostomi</taxon>
        <taxon>Actinopterygii</taxon>
        <taxon>Neopterygii</taxon>
        <taxon>Teleostei</taxon>
        <taxon>Neoteleostei</taxon>
        <taxon>Acanthomorphata</taxon>
        <taxon>Eupercaria</taxon>
        <taxon>Sciaenidae</taxon>
        <taxon>Collichthys</taxon>
    </lineage>
</organism>
<reference evidence="2 3" key="1">
    <citation type="submission" date="2019-01" db="EMBL/GenBank/DDBJ databases">
        <title>Genome Assembly of Collichthys lucidus.</title>
        <authorList>
            <person name="Cai M."/>
            <person name="Xiao S."/>
        </authorList>
    </citation>
    <scope>NUCLEOTIDE SEQUENCE [LARGE SCALE GENOMIC DNA]</scope>
    <source>
        <strain evidence="2">JT15FE1705JMU</strain>
        <tissue evidence="2">Muscle</tissue>
    </source>
</reference>
<evidence type="ECO:0000313" key="3">
    <source>
        <dbReference type="Proteomes" id="UP000298787"/>
    </source>
</evidence>
<dbReference type="AlphaFoldDB" id="A0A4V6ARE8"/>
<dbReference type="EMBL" id="CM014090">
    <property type="protein sequence ID" value="TKS80722.1"/>
    <property type="molecule type" value="Genomic_DNA"/>
</dbReference>
<sequence length="333" mass="37396">MRRHSTAAPVKQKTKPVQHQKRTTAPGQEQAKPVQQQYKPVQQQQNTTAAVQQQTKSVQQQTKPVQQQTKPVQQQNKPVQEQAKTVQQQAKTVQQQTKPVQQQTKPVQQQAKPVQQQNKPVQEQAKTVQQQAKPVQEQTKTVQQQAKTMPEQTKPVQEQANSVQQQKKKTSPVLHVTVSQQRPTAAPQQTAQTVPPCDMATADSAYTSQVATYGLCRHGLHQVEHSDVVRGVPTENLPRGTTAQIKMLRQKTDKTHNTAEMKATEGRRHPFKVNQSCPHDIKRNTGKGLPPNVQQWCDEPPYHLCEPPWVTTTRLAAFLALTEAQMEGEDAPQ</sequence>
<name>A0A4V6ARE8_COLLU</name>
<accession>A0A4V6ARE8</accession>
<gene>
    <name evidence="2" type="ORF">D9C73_014824</name>
</gene>